<gene>
    <name evidence="2" type="ORF">CLV71_111228</name>
</gene>
<protein>
    <recommendedName>
        <fullName evidence="1">DUF6891 domain-containing protein</fullName>
    </recommendedName>
</protein>
<dbReference type="AlphaFoldDB" id="A0A4R7VB73"/>
<dbReference type="EMBL" id="SOCP01000011">
    <property type="protein sequence ID" value="TDV46270.1"/>
    <property type="molecule type" value="Genomic_DNA"/>
</dbReference>
<keyword evidence="3" id="KW-1185">Reference proteome</keyword>
<feature type="domain" description="DUF6891" evidence="1">
    <location>
        <begin position="4"/>
        <end position="181"/>
    </location>
</feature>
<comment type="caution">
    <text evidence="2">The sequence shown here is derived from an EMBL/GenBank/DDBJ whole genome shotgun (WGS) entry which is preliminary data.</text>
</comment>
<proteinExistence type="predicted"/>
<organism evidence="2 3">
    <name type="scientific">Actinophytocola oryzae</name>
    <dbReference type="NCBI Taxonomy" id="502181"/>
    <lineage>
        <taxon>Bacteria</taxon>
        <taxon>Bacillati</taxon>
        <taxon>Actinomycetota</taxon>
        <taxon>Actinomycetes</taxon>
        <taxon>Pseudonocardiales</taxon>
        <taxon>Pseudonocardiaceae</taxon>
    </lineage>
</organism>
<reference evidence="2 3" key="1">
    <citation type="submission" date="2019-03" db="EMBL/GenBank/DDBJ databases">
        <title>Genomic Encyclopedia of Archaeal and Bacterial Type Strains, Phase II (KMG-II): from individual species to whole genera.</title>
        <authorList>
            <person name="Goeker M."/>
        </authorList>
    </citation>
    <scope>NUCLEOTIDE SEQUENCE [LARGE SCALE GENOMIC DNA]</scope>
    <source>
        <strain evidence="2 3">DSM 45499</strain>
    </source>
</reference>
<evidence type="ECO:0000313" key="2">
    <source>
        <dbReference type="EMBL" id="TDV46270.1"/>
    </source>
</evidence>
<sequence length="182" mass="20103">MLKQEEIDEIEEFVRPLVNGGFTERDDVAQHVTDYFEDQFPEQELEPLVARVWAERLAEQATWPAETETERVLNALDSLSAKGIVARANFTCCATCGAAEIGIEAKDGDRGYVFFHQQDTESAAVGGGLYLSYGTFDDETDAAAIAEEIVAALTTAGATTVWNGDVDRRILVSPLRWQVRLK</sequence>
<dbReference type="InterPro" id="IPR054186">
    <property type="entry name" value="DUF6891"/>
</dbReference>
<name>A0A4R7VB73_9PSEU</name>
<accession>A0A4R7VB73</accession>
<dbReference type="Proteomes" id="UP000294927">
    <property type="component" value="Unassembled WGS sequence"/>
</dbReference>
<evidence type="ECO:0000313" key="3">
    <source>
        <dbReference type="Proteomes" id="UP000294927"/>
    </source>
</evidence>
<evidence type="ECO:0000259" key="1">
    <source>
        <dbReference type="Pfam" id="PF21831"/>
    </source>
</evidence>
<dbReference type="RefSeq" id="WP_133905917.1">
    <property type="nucleotide sequence ID" value="NZ_SOCP01000011.1"/>
</dbReference>
<dbReference type="OrthoDB" id="5515732at2"/>
<dbReference type="Pfam" id="PF21831">
    <property type="entry name" value="DUF6891"/>
    <property type="match status" value="1"/>
</dbReference>